<proteinExistence type="predicted"/>
<dbReference type="EMBL" id="FNBN01000002">
    <property type="protein sequence ID" value="SDF68777.1"/>
    <property type="molecule type" value="Genomic_DNA"/>
</dbReference>
<organism evidence="1 2">
    <name type="scientific">Chitinophaga filiformis</name>
    <name type="common">Myxococcus filiformis</name>
    <name type="synonym">Flexibacter filiformis</name>
    <dbReference type="NCBI Taxonomy" id="104663"/>
    <lineage>
        <taxon>Bacteria</taxon>
        <taxon>Pseudomonadati</taxon>
        <taxon>Bacteroidota</taxon>
        <taxon>Chitinophagia</taxon>
        <taxon>Chitinophagales</taxon>
        <taxon>Chitinophagaceae</taxon>
        <taxon>Chitinophaga</taxon>
    </lineage>
</organism>
<sequence length="41" mass="4691">MCLSIGGLNNEAFSDTLYQIPYKFEQAHSANIVEEFANLRR</sequence>
<dbReference type="Proteomes" id="UP000199045">
    <property type="component" value="Unassembled WGS sequence"/>
</dbReference>
<dbReference type="STRING" id="104663.SAMN04488121_102659"/>
<reference evidence="1 2" key="1">
    <citation type="submission" date="2016-10" db="EMBL/GenBank/DDBJ databases">
        <authorList>
            <person name="de Groot N.N."/>
        </authorList>
    </citation>
    <scope>NUCLEOTIDE SEQUENCE [LARGE SCALE GENOMIC DNA]</scope>
    <source>
        <strain evidence="1 2">DSM 527</strain>
    </source>
</reference>
<evidence type="ECO:0000313" key="2">
    <source>
        <dbReference type="Proteomes" id="UP000199045"/>
    </source>
</evidence>
<accession>A0A1G7N4F6</accession>
<protein>
    <submittedName>
        <fullName evidence="1">Uncharacterized protein</fullName>
    </submittedName>
</protein>
<name>A0A1G7N4F6_CHIFI</name>
<evidence type="ECO:0000313" key="1">
    <source>
        <dbReference type="EMBL" id="SDF68777.1"/>
    </source>
</evidence>
<dbReference type="AlphaFoldDB" id="A0A1G7N4F6"/>
<gene>
    <name evidence="1" type="ORF">SAMN04488121_102659</name>
</gene>